<gene>
    <name evidence="6" type="ORF">H7F21_09005</name>
</gene>
<dbReference type="PANTHER" id="PTHR43335">
    <property type="entry name" value="ABC TRANSPORTER, ATP-BINDING PROTEIN"/>
    <property type="match status" value="1"/>
</dbReference>
<evidence type="ECO:0000256" key="2">
    <source>
        <dbReference type="ARBA" id="ARBA00022448"/>
    </source>
</evidence>
<evidence type="ECO:0000256" key="4">
    <source>
        <dbReference type="ARBA" id="ARBA00022840"/>
    </source>
</evidence>
<proteinExistence type="inferred from homology"/>
<dbReference type="Proteomes" id="UP000533900">
    <property type="component" value="Unassembled WGS sequence"/>
</dbReference>
<keyword evidence="7" id="KW-1185">Reference proteome</keyword>
<dbReference type="Pfam" id="PF00005">
    <property type="entry name" value="ABC_tran"/>
    <property type="match status" value="1"/>
</dbReference>
<comment type="caution">
    <text evidence="6">The sequence shown here is derived from an EMBL/GenBank/DDBJ whole genome shotgun (WGS) entry which is preliminary data.</text>
</comment>
<organism evidence="6 7">
    <name type="scientific">Winogradskyella flava</name>
    <dbReference type="NCBI Taxonomy" id="1884876"/>
    <lineage>
        <taxon>Bacteria</taxon>
        <taxon>Pseudomonadati</taxon>
        <taxon>Bacteroidota</taxon>
        <taxon>Flavobacteriia</taxon>
        <taxon>Flavobacteriales</taxon>
        <taxon>Flavobacteriaceae</taxon>
        <taxon>Winogradskyella</taxon>
    </lineage>
</organism>
<accession>A0A842IQF1</accession>
<dbReference type="InterPro" id="IPR017871">
    <property type="entry name" value="ABC_transporter-like_CS"/>
</dbReference>
<evidence type="ECO:0000313" key="6">
    <source>
        <dbReference type="EMBL" id="MBC2845230.1"/>
    </source>
</evidence>
<comment type="similarity">
    <text evidence="1">Belongs to the ABC transporter superfamily.</text>
</comment>
<evidence type="ECO:0000256" key="1">
    <source>
        <dbReference type="ARBA" id="ARBA00005417"/>
    </source>
</evidence>
<evidence type="ECO:0000259" key="5">
    <source>
        <dbReference type="PROSITE" id="PS50893"/>
    </source>
</evidence>
<name>A0A842IQF1_9FLAO</name>
<dbReference type="RefSeq" id="WP_185788940.1">
    <property type="nucleotide sequence ID" value="NZ_JACLCP010000002.1"/>
</dbReference>
<dbReference type="InterPro" id="IPR027417">
    <property type="entry name" value="P-loop_NTPase"/>
</dbReference>
<sequence length="297" mass="32796">MNTLVINNASKVYSNGTKALEHVSLKISNGMFGLLGPNGAGKSSLMRTIAGLQTLTSGSVIFNGNDISKDPSKIRQHLGYLPQEFGVYPRMSALDLLNHIAILKGVLNKKERQEQIEALLIKTNLFEHRKKFVSNYSGGMRRRFGIAQALLGNPKLIMVDEPTAGLDPEERNRFLDVLSEVSSSVIVLLSTHIVEDIRVLCSNMAILSNGQIVKQGNPNDLINGLHGKIWKTPVLKSELNVLKDKYNVISTRLLAGKTSAYVFSEEQLTTDFESVPTDLEHVYFHILKTSKTTSYAA</sequence>
<dbReference type="SUPFAM" id="SSF52540">
    <property type="entry name" value="P-loop containing nucleoside triphosphate hydrolases"/>
    <property type="match status" value="1"/>
</dbReference>
<keyword evidence="2" id="KW-0813">Transport</keyword>
<evidence type="ECO:0000313" key="7">
    <source>
        <dbReference type="Proteomes" id="UP000533900"/>
    </source>
</evidence>
<feature type="domain" description="ABC transporter" evidence="5">
    <location>
        <begin position="4"/>
        <end position="234"/>
    </location>
</feature>
<dbReference type="PROSITE" id="PS00211">
    <property type="entry name" value="ABC_TRANSPORTER_1"/>
    <property type="match status" value="1"/>
</dbReference>
<dbReference type="EMBL" id="JACLCP010000002">
    <property type="protein sequence ID" value="MBC2845230.1"/>
    <property type="molecule type" value="Genomic_DNA"/>
</dbReference>
<dbReference type="Gene3D" id="3.40.50.300">
    <property type="entry name" value="P-loop containing nucleotide triphosphate hydrolases"/>
    <property type="match status" value="1"/>
</dbReference>
<keyword evidence="4 6" id="KW-0067">ATP-binding</keyword>
<dbReference type="InterPro" id="IPR003439">
    <property type="entry name" value="ABC_transporter-like_ATP-bd"/>
</dbReference>
<dbReference type="PROSITE" id="PS50893">
    <property type="entry name" value="ABC_TRANSPORTER_2"/>
    <property type="match status" value="1"/>
</dbReference>
<dbReference type="SMART" id="SM00382">
    <property type="entry name" value="AAA"/>
    <property type="match status" value="1"/>
</dbReference>
<dbReference type="CDD" id="cd03264">
    <property type="entry name" value="ABC_drug_resistance_like"/>
    <property type="match status" value="1"/>
</dbReference>
<dbReference type="GO" id="GO:0005524">
    <property type="term" value="F:ATP binding"/>
    <property type="evidence" value="ECO:0007669"/>
    <property type="project" value="UniProtKB-KW"/>
</dbReference>
<dbReference type="AlphaFoldDB" id="A0A842IQF1"/>
<evidence type="ECO:0000256" key="3">
    <source>
        <dbReference type="ARBA" id="ARBA00022741"/>
    </source>
</evidence>
<dbReference type="PANTHER" id="PTHR43335:SF2">
    <property type="entry name" value="ABC TRANSPORTER, ATP-BINDING PROTEIN"/>
    <property type="match status" value="1"/>
</dbReference>
<protein>
    <submittedName>
        <fullName evidence="6">ABC transporter ATP-binding protein</fullName>
    </submittedName>
</protein>
<reference evidence="6" key="1">
    <citation type="submission" date="2020-08" db="EMBL/GenBank/DDBJ databases">
        <title>Winogradskyella ouciana sp. nov., isolated from the hadal seawater of the Mariana Trench.</title>
        <authorList>
            <person name="He X."/>
        </authorList>
    </citation>
    <scope>NUCLEOTIDE SEQUENCE [LARGE SCALE GENOMIC DNA]</scope>
    <source>
        <strain evidence="6">KCTC 52348</strain>
    </source>
</reference>
<dbReference type="InterPro" id="IPR003593">
    <property type="entry name" value="AAA+_ATPase"/>
</dbReference>
<keyword evidence="3" id="KW-0547">Nucleotide-binding</keyword>
<dbReference type="GO" id="GO:0016887">
    <property type="term" value="F:ATP hydrolysis activity"/>
    <property type="evidence" value="ECO:0007669"/>
    <property type="project" value="InterPro"/>
</dbReference>